<reference evidence="1 2" key="1">
    <citation type="journal article" date="2019" name="Front. Microbiol.">
        <title>Genomes of Neutrophilic Sulfur-Oxidizing Chemolithoautotrophs Representing 9 Proteobacterial Species From 8 Genera.</title>
        <authorList>
            <person name="Watanabe T."/>
            <person name="Kojima H."/>
            <person name="Umezawa K."/>
            <person name="Hori C."/>
            <person name="Takasuka T.E."/>
            <person name="Kato Y."/>
            <person name="Fukui M."/>
        </authorList>
    </citation>
    <scope>NUCLEOTIDE SEQUENCE [LARGE SCALE GENOMIC DNA]</scope>
    <source>
        <strain evidence="1 2">TTN</strain>
    </source>
</reference>
<protein>
    <submittedName>
        <fullName evidence="1">Uncharacterized protein</fullName>
    </submittedName>
</protein>
<evidence type="ECO:0000313" key="1">
    <source>
        <dbReference type="EMBL" id="GBL46204.1"/>
    </source>
</evidence>
<sequence length="46" mass="5172">MLVQRNEPKKARPTLQAFGFPLVSGQKPVGTVTRLRLKQPPRLIGF</sequence>
<gene>
    <name evidence="1" type="ORF">SFMTTN_2017</name>
</gene>
<keyword evidence="2" id="KW-1185">Reference proteome</keyword>
<organism evidence="1 2">
    <name type="scientific">Sulfuriferula multivorans</name>
    <dbReference type="NCBI Taxonomy" id="1559896"/>
    <lineage>
        <taxon>Bacteria</taxon>
        <taxon>Pseudomonadati</taxon>
        <taxon>Pseudomonadota</taxon>
        <taxon>Betaproteobacteria</taxon>
        <taxon>Nitrosomonadales</taxon>
        <taxon>Sulfuricellaceae</taxon>
        <taxon>Sulfuriferula</taxon>
    </lineage>
</organism>
<evidence type="ECO:0000313" key="2">
    <source>
        <dbReference type="Proteomes" id="UP000286806"/>
    </source>
</evidence>
<dbReference type="AlphaFoldDB" id="A0A401JF25"/>
<dbReference type="EMBL" id="BGOW01000017">
    <property type="protein sequence ID" value="GBL46204.1"/>
    <property type="molecule type" value="Genomic_DNA"/>
</dbReference>
<accession>A0A401JF25</accession>
<proteinExistence type="predicted"/>
<comment type="caution">
    <text evidence="1">The sequence shown here is derived from an EMBL/GenBank/DDBJ whole genome shotgun (WGS) entry which is preliminary data.</text>
</comment>
<name>A0A401JF25_9PROT</name>
<dbReference type="Proteomes" id="UP000286806">
    <property type="component" value="Unassembled WGS sequence"/>
</dbReference>